<gene>
    <name evidence="2" type="ORF">DR999_PMT17568</name>
</gene>
<dbReference type="EMBL" id="QXTE01000273">
    <property type="protein sequence ID" value="TFK00332.1"/>
    <property type="molecule type" value="Genomic_DNA"/>
</dbReference>
<comment type="caution">
    <text evidence="2">The sequence shown here is derived from an EMBL/GenBank/DDBJ whole genome shotgun (WGS) entry which is preliminary data.</text>
</comment>
<evidence type="ECO:0000313" key="3">
    <source>
        <dbReference type="Proteomes" id="UP000297703"/>
    </source>
</evidence>
<reference evidence="2 3" key="1">
    <citation type="submission" date="2019-04" db="EMBL/GenBank/DDBJ databases">
        <title>Draft genome of the big-headed turtle Platysternon megacephalum.</title>
        <authorList>
            <person name="Gong S."/>
        </authorList>
    </citation>
    <scope>NUCLEOTIDE SEQUENCE [LARGE SCALE GENOMIC DNA]</scope>
    <source>
        <strain evidence="2">DO16091913</strain>
        <tissue evidence="2">Muscle</tissue>
    </source>
</reference>
<feature type="compositionally biased region" description="Basic and acidic residues" evidence="1">
    <location>
        <begin position="89"/>
        <end position="107"/>
    </location>
</feature>
<keyword evidence="3" id="KW-1185">Reference proteome</keyword>
<proteinExistence type="predicted"/>
<evidence type="ECO:0000256" key="1">
    <source>
        <dbReference type="SAM" id="MobiDB-lite"/>
    </source>
</evidence>
<evidence type="ECO:0000313" key="2">
    <source>
        <dbReference type="EMBL" id="TFK00332.1"/>
    </source>
</evidence>
<organism evidence="2 3">
    <name type="scientific">Platysternon megacephalum</name>
    <name type="common">big-headed turtle</name>
    <dbReference type="NCBI Taxonomy" id="55544"/>
    <lineage>
        <taxon>Eukaryota</taxon>
        <taxon>Metazoa</taxon>
        <taxon>Chordata</taxon>
        <taxon>Craniata</taxon>
        <taxon>Vertebrata</taxon>
        <taxon>Euteleostomi</taxon>
        <taxon>Archelosauria</taxon>
        <taxon>Testudinata</taxon>
        <taxon>Testudines</taxon>
        <taxon>Cryptodira</taxon>
        <taxon>Durocryptodira</taxon>
        <taxon>Testudinoidea</taxon>
        <taxon>Platysternidae</taxon>
        <taxon>Platysternon</taxon>
    </lineage>
</organism>
<sequence length="107" mass="11303">MTVVPAQCPALCTADAQHAGLRDFKYCLNNISHLPANLAQPGHLQHHGAAESASRFSHHCKGLLLPPGGKAPLQTQQWLKSTKGGGGRGRSESPIRTSHTDGTDCSL</sequence>
<dbReference type="AlphaFoldDB" id="A0A4D9DVF1"/>
<feature type="region of interest" description="Disordered" evidence="1">
    <location>
        <begin position="66"/>
        <end position="107"/>
    </location>
</feature>
<reference evidence="2 3" key="2">
    <citation type="submission" date="2019-04" db="EMBL/GenBank/DDBJ databases">
        <title>The genome sequence of big-headed turtle.</title>
        <authorList>
            <person name="Gong S."/>
        </authorList>
    </citation>
    <scope>NUCLEOTIDE SEQUENCE [LARGE SCALE GENOMIC DNA]</scope>
    <source>
        <strain evidence="2">DO16091913</strain>
        <tissue evidence="2">Muscle</tissue>
    </source>
</reference>
<name>A0A4D9DVF1_9SAUR</name>
<protein>
    <submittedName>
        <fullName evidence="2">Phosphatidylserine decarboxylase</fullName>
    </submittedName>
</protein>
<dbReference type="Proteomes" id="UP000297703">
    <property type="component" value="Unassembled WGS sequence"/>
</dbReference>
<accession>A0A4D9DVF1</accession>